<feature type="binding site" evidence="13">
    <location>
        <position position="200"/>
    </location>
    <ligand>
        <name>[4Fe-4S] cluster</name>
        <dbReference type="ChEBI" id="CHEBI:49883"/>
        <label>2</label>
        <note>4Fe-4S-S-AdoMet</note>
    </ligand>
</feature>
<keyword evidence="4 13" id="KW-0949">S-adenosyl-L-methionine</keyword>
<dbReference type="InterPro" id="IPR005839">
    <property type="entry name" value="Methylthiotransferase"/>
</dbReference>
<evidence type="ECO:0000256" key="2">
    <source>
        <dbReference type="ARBA" id="ARBA00022485"/>
    </source>
</evidence>
<dbReference type="SFLD" id="SFLDG01082">
    <property type="entry name" value="B12-binding_domain_containing"/>
    <property type="match status" value="1"/>
</dbReference>
<evidence type="ECO:0000259" key="16">
    <source>
        <dbReference type="PROSITE" id="PS51918"/>
    </source>
</evidence>
<dbReference type="Pfam" id="PF00919">
    <property type="entry name" value="UPF0004"/>
    <property type="match status" value="1"/>
</dbReference>
<protein>
    <recommendedName>
        <fullName evidence="10 13">tRNA-2-methylthio-N(6)-dimethylallyladenosine synthase</fullName>
        <ecNumber evidence="8 13">2.8.4.3</ecNumber>
    </recommendedName>
    <alternativeName>
        <fullName evidence="12 13">(Dimethylallyl)adenosine tRNA methylthiotransferase MiaB</fullName>
    </alternativeName>
    <alternativeName>
        <fullName evidence="11 13">tRNA-i(6)A37 methylthiotransferase</fullName>
    </alternativeName>
</protein>
<gene>
    <name evidence="13 17" type="primary">miaB</name>
    <name evidence="17" type="ORF">AULFYP135_00860</name>
</gene>
<dbReference type="SFLD" id="SFLDF00273">
    <property type="entry name" value="(dimethylallyl)adenosine_tRNA"/>
    <property type="match status" value="1"/>
</dbReference>
<keyword evidence="3 13" id="KW-0808">Transferase</keyword>
<dbReference type="Pfam" id="PF04055">
    <property type="entry name" value="Radical_SAM"/>
    <property type="match status" value="1"/>
</dbReference>
<evidence type="ECO:0000256" key="1">
    <source>
        <dbReference type="ARBA" id="ARBA00003234"/>
    </source>
</evidence>
<keyword evidence="5 13" id="KW-0479">Metal-binding</keyword>
<dbReference type="PROSITE" id="PS01278">
    <property type="entry name" value="MTTASE_RADICAL"/>
    <property type="match status" value="1"/>
</dbReference>
<dbReference type="NCBIfam" id="TIGR00089">
    <property type="entry name" value="MiaB/RimO family radical SAM methylthiotransferase"/>
    <property type="match status" value="1"/>
</dbReference>
<feature type="domain" description="MTTase N-terminal" evidence="15">
    <location>
        <begin position="38"/>
        <end position="156"/>
    </location>
</feature>
<dbReference type="InterPro" id="IPR013848">
    <property type="entry name" value="Methylthiotransferase_N"/>
</dbReference>
<evidence type="ECO:0000256" key="11">
    <source>
        <dbReference type="ARBA" id="ARBA00080698"/>
    </source>
</evidence>
<dbReference type="PANTHER" id="PTHR43020">
    <property type="entry name" value="CDK5 REGULATORY SUBUNIT-ASSOCIATED PROTEIN 1"/>
    <property type="match status" value="1"/>
</dbReference>
<feature type="binding site" evidence="13">
    <location>
        <position position="83"/>
    </location>
    <ligand>
        <name>[4Fe-4S] cluster</name>
        <dbReference type="ChEBI" id="CHEBI:49883"/>
        <label>1</label>
    </ligand>
</feature>
<feature type="binding site" evidence="13">
    <location>
        <position position="193"/>
    </location>
    <ligand>
        <name>[4Fe-4S] cluster</name>
        <dbReference type="ChEBI" id="CHEBI:49883"/>
        <label>2</label>
        <note>4Fe-4S-S-AdoMet</note>
    </ligand>
</feature>
<feature type="binding site" evidence="13">
    <location>
        <position position="197"/>
    </location>
    <ligand>
        <name>[4Fe-4S] cluster</name>
        <dbReference type="ChEBI" id="CHEBI:49883"/>
        <label>2</label>
        <note>4Fe-4S-S-AdoMet</note>
    </ligand>
</feature>
<dbReference type="PROSITE" id="PS50926">
    <property type="entry name" value="TRAM"/>
    <property type="match status" value="1"/>
</dbReference>
<dbReference type="Gene3D" id="3.80.30.20">
    <property type="entry name" value="tm_1862 like domain"/>
    <property type="match status" value="1"/>
</dbReference>
<organism evidence="17">
    <name type="scientific">uncultured Anaerotruncus sp</name>
    <dbReference type="NCBI Taxonomy" id="905011"/>
    <lineage>
        <taxon>Bacteria</taxon>
        <taxon>Bacillati</taxon>
        <taxon>Bacillota</taxon>
        <taxon>Clostridia</taxon>
        <taxon>Eubacteriales</taxon>
        <taxon>Oscillospiraceae</taxon>
        <taxon>Anaerotruncus</taxon>
        <taxon>environmental samples</taxon>
    </lineage>
</organism>
<dbReference type="HAMAP" id="MF_01864">
    <property type="entry name" value="tRNA_metthiotr_MiaB"/>
    <property type="match status" value="1"/>
</dbReference>
<keyword evidence="13" id="KW-0819">tRNA processing</keyword>
<evidence type="ECO:0000256" key="12">
    <source>
        <dbReference type="ARBA" id="ARBA00081141"/>
    </source>
</evidence>
<keyword evidence="13" id="KW-0963">Cytoplasm</keyword>
<evidence type="ECO:0000256" key="9">
    <source>
        <dbReference type="ARBA" id="ARBA00051425"/>
    </source>
</evidence>
<comment type="catalytic activity">
    <reaction evidence="9 13">
        <text>N(6)-dimethylallyladenosine(37) in tRNA + (sulfur carrier)-SH + AH2 + 2 S-adenosyl-L-methionine = 2-methylsulfanyl-N(6)-dimethylallyladenosine(37) in tRNA + (sulfur carrier)-H + 5'-deoxyadenosine + L-methionine + A + S-adenosyl-L-homocysteine + 2 H(+)</text>
        <dbReference type="Rhea" id="RHEA:37067"/>
        <dbReference type="Rhea" id="RHEA-COMP:10375"/>
        <dbReference type="Rhea" id="RHEA-COMP:10376"/>
        <dbReference type="Rhea" id="RHEA-COMP:14737"/>
        <dbReference type="Rhea" id="RHEA-COMP:14739"/>
        <dbReference type="ChEBI" id="CHEBI:13193"/>
        <dbReference type="ChEBI" id="CHEBI:15378"/>
        <dbReference type="ChEBI" id="CHEBI:17319"/>
        <dbReference type="ChEBI" id="CHEBI:17499"/>
        <dbReference type="ChEBI" id="CHEBI:29917"/>
        <dbReference type="ChEBI" id="CHEBI:57844"/>
        <dbReference type="ChEBI" id="CHEBI:57856"/>
        <dbReference type="ChEBI" id="CHEBI:59789"/>
        <dbReference type="ChEBI" id="CHEBI:64428"/>
        <dbReference type="ChEBI" id="CHEBI:74415"/>
        <dbReference type="ChEBI" id="CHEBI:74417"/>
        <dbReference type="EC" id="2.8.4.3"/>
    </reaction>
</comment>
<comment type="similarity">
    <text evidence="13">Belongs to the methylthiotransferase family. MiaB subfamily.</text>
</comment>
<dbReference type="FunFam" id="3.40.50.12160:FF:000003">
    <property type="entry name" value="CDK5 regulatory subunit-associated protein 1"/>
    <property type="match status" value="1"/>
</dbReference>
<dbReference type="PROSITE" id="PS51449">
    <property type="entry name" value="MTTASE_N"/>
    <property type="match status" value="1"/>
</dbReference>
<comment type="cofactor">
    <cofactor evidence="13">
        <name>[4Fe-4S] cluster</name>
        <dbReference type="ChEBI" id="CHEBI:49883"/>
    </cofactor>
    <text evidence="13">Binds 2 [4Fe-4S] clusters. One cluster is coordinated with 3 cysteines and an exchangeable S-adenosyl-L-methionine.</text>
</comment>
<evidence type="ECO:0000313" key="17">
    <source>
        <dbReference type="EMBL" id="VYS90719.1"/>
    </source>
</evidence>
<proteinExistence type="inferred from homology"/>
<evidence type="ECO:0000259" key="14">
    <source>
        <dbReference type="PROSITE" id="PS50926"/>
    </source>
</evidence>
<dbReference type="GO" id="GO:0051539">
    <property type="term" value="F:4 iron, 4 sulfur cluster binding"/>
    <property type="evidence" value="ECO:0007669"/>
    <property type="project" value="UniProtKB-UniRule"/>
</dbReference>
<feature type="binding site" evidence="13">
    <location>
        <position position="117"/>
    </location>
    <ligand>
        <name>[4Fe-4S] cluster</name>
        <dbReference type="ChEBI" id="CHEBI:49883"/>
        <label>1</label>
    </ligand>
</feature>
<dbReference type="SFLD" id="SFLDS00029">
    <property type="entry name" value="Radical_SAM"/>
    <property type="match status" value="1"/>
</dbReference>
<dbReference type="InterPro" id="IPR002792">
    <property type="entry name" value="TRAM_dom"/>
</dbReference>
<evidence type="ECO:0000256" key="13">
    <source>
        <dbReference type="HAMAP-Rule" id="MF_01864"/>
    </source>
</evidence>
<evidence type="ECO:0000256" key="5">
    <source>
        <dbReference type="ARBA" id="ARBA00022723"/>
    </source>
</evidence>
<dbReference type="InterPro" id="IPR020612">
    <property type="entry name" value="Methylthiotransferase_CS"/>
</dbReference>
<keyword evidence="6 13" id="KW-0408">Iron</keyword>
<dbReference type="InterPro" id="IPR006638">
    <property type="entry name" value="Elp3/MiaA/NifB-like_rSAM"/>
</dbReference>
<dbReference type="PROSITE" id="PS51918">
    <property type="entry name" value="RADICAL_SAM"/>
    <property type="match status" value="1"/>
</dbReference>
<dbReference type="SUPFAM" id="SSF102114">
    <property type="entry name" value="Radical SAM enzymes"/>
    <property type="match status" value="1"/>
</dbReference>
<dbReference type="GO" id="GO:0035597">
    <property type="term" value="F:tRNA-2-methylthio-N(6)-dimethylallyladenosine(37) synthase activity"/>
    <property type="evidence" value="ECO:0007669"/>
    <property type="project" value="UniProtKB-EC"/>
</dbReference>
<feature type="domain" description="TRAM" evidence="14">
    <location>
        <begin position="412"/>
        <end position="474"/>
    </location>
</feature>
<dbReference type="InterPro" id="IPR058240">
    <property type="entry name" value="rSAM_sf"/>
</dbReference>
<comment type="subcellular location">
    <subcellularLocation>
        <location evidence="13">Cytoplasm</location>
    </subcellularLocation>
</comment>
<dbReference type="Gene3D" id="3.40.50.12160">
    <property type="entry name" value="Methylthiotransferase, N-terminal domain"/>
    <property type="match status" value="1"/>
</dbReference>
<dbReference type="InterPro" id="IPR023404">
    <property type="entry name" value="rSAM_horseshoe"/>
</dbReference>
<name>A0A6N2SCI1_9FIRM</name>
<dbReference type="GO" id="GO:0046872">
    <property type="term" value="F:metal ion binding"/>
    <property type="evidence" value="ECO:0007669"/>
    <property type="project" value="UniProtKB-KW"/>
</dbReference>
<dbReference type="GO" id="GO:0005829">
    <property type="term" value="C:cytosol"/>
    <property type="evidence" value="ECO:0007669"/>
    <property type="project" value="TreeGrafter"/>
</dbReference>
<evidence type="ECO:0000256" key="7">
    <source>
        <dbReference type="ARBA" id="ARBA00023014"/>
    </source>
</evidence>
<comment type="subunit">
    <text evidence="13">Monomer.</text>
</comment>
<dbReference type="FunFam" id="3.80.30.20:FF:000001">
    <property type="entry name" value="tRNA-2-methylthio-N(6)-dimethylallyladenosine synthase 2"/>
    <property type="match status" value="1"/>
</dbReference>
<evidence type="ECO:0000256" key="6">
    <source>
        <dbReference type="ARBA" id="ARBA00023004"/>
    </source>
</evidence>
<dbReference type="EMBL" id="CACRSL010000003">
    <property type="protein sequence ID" value="VYS90719.1"/>
    <property type="molecule type" value="Genomic_DNA"/>
</dbReference>
<dbReference type="InterPro" id="IPR038135">
    <property type="entry name" value="Methylthiotransferase_N_sf"/>
</dbReference>
<dbReference type="Pfam" id="PF01938">
    <property type="entry name" value="TRAM"/>
    <property type="match status" value="1"/>
</dbReference>
<evidence type="ECO:0000256" key="3">
    <source>
        <dbReference type="ARBA" id="ARBA00022679"/>
    </source>
</evidence>
<evidence type="ECO:0000256" key="10">
    <source>
        <dbReference type="ARBA" id="ARBA00068570"/>
    </source>
</evidence>
<accession>A0A6N2SCI1</accession>
<dbReference type="CDD" id="cd01335">
    <property type="entry name" value="Radical_SAM"/>
    <property type="match status" value="1"/>
</dbReference>
<dbReference type="InterPro" id="IPR007197">
    <property type="entry name" value="rSAM"/>
</dbReference>
<dbReference type="SMART" id="SM00729">
    <property type="entry name" value="Elp3"/>
    <property type="match status" value="1"/>
</dbReference>
<dbReference type="PANTHER" id="PTHR43020:SF2">
    <property type="entry name" value="MITOCHONDRIAL TRNA METHYLTHIOTRANSFERASE CDK5RAP1"/>
    <property type="match status" value="1"/>
</dbReference>
<dbReference type="SFLD" id="SFLDG01061">
    <property type="entry name" value="methylthiotransferase"/>
    <property type="match status" value="1"/>
</dbReference>
<feature type="binding site" evidence="13">
    <location>
        <position position="47"/>
    </location>
    <ligand>
        <name>[4Fe-4S] cluster</name>
        <dbReference type="ChEBI" id="CHEBI:49883"/>
        <label>1</label>
    </ligand>
</feature>
<dbReference type="AlphaFoldDB" id="A0A6N2SCI1"/>
<keyword evidence="7 13" id="KW-0411">Iron-sulfur</keyword>
<comment type="function">
    <text evidence="1 13">Catalyzes the methylthiolation of N6-(dimethylallyl)adenosine (i(6)A), leading to the formation of 2-methylthio-N6-(dimethylallyl)adenosine (ms(2)i(6)A) at position 37 in tRNAs that read codons beginning with uridine.</text>
</comment>
<keyword evidence="2 13" id="KW-0004">4Fe-4S</keyword>
<evidence type="ECO:0000256" key="8">
    <source>
        <dbReference type="ARBA" id="ARBA00033765"/>
    </source>
</evidence>
<feature type="domain" description="Radical SAM core" evidence="16">
    <location>
        <begin position="179"/>
        <end position="409"/>
    </location>
</feature>
<dbReference type="InterPro" id="IPR006463">
    <property type="entry name" value="MiaB_methiolase"/>
</dbReference>
<evidence type="ECO:0000256" key="4">
    <source>
        <dbReference type="ARBA" id="ARBA00022691"/>
    </source>
</evidence>
<reference evidence="17" key="1">
    <citation type="submission" date="2019-11" db="EMBL/GenBank/DDBJ databases">
        <authorList>
            <person name="Feng L."/>
        </authorList>
    </citation>
    <scope>NUCLEOTIDE SEQUENCE</scope>
    <source>
        <strain evidence="17">AundefinedLFYP135</strain>
    </source>
</reference>
<dbReference type="EC" id="2.8.4.3" evidence="8 13"/>
<evidence type="ECO:0000259" key="15">
    <source>
        <dbReference type="PROSITE" id="PS51449"/>
    </source>
</evidence>
<dbReference type="NCBIfam" id="TIGR01574">
    <property type="entry name" value="miaB-methiolase"/>
    <property type="match status" value="1"/>
</dbReference>
<sequence length="474" mass="53534">MAANTLTQYDFFDADPARQERYMDRVCSFLSQRCDTPPLALVHSFGCQQNSSDTEKLKGMLARMGYGFTDRPEEARLVLFNTCAVRENAEDRVLGNVGALKAYKAANPELIIALCGCMMQQPHMAEKVKKSYPYVDLVFGTHVAHMFPELLYTCLSEGKRVFNLSEESAPMAEGLPVLRDNDLKAWLPIMNGCDNFCSYCIVPYVRGREKSRPSKEIIREATELVAAGYKEITLLGQNVNSYGKGLEEQINFAGLLHQVNAIPGDFRIRFMTSHPKDCTHELIDAIAACKKVCNHIHLPVQCGNNRVLREMNRHYTVEEYLELAAYAHQKMPDVTFTSDIIVGFPGESYEEFQDTLELVRKMRYSALYTFIYSRRSGTRAAQMPDPVSGEEKGRWFQELLDLQEKIGLEEHEAMVGGVYRVLVDGVGKTGEGYLTGRTESNVIVDFKAPKEIIGQFVQVRVTKARNWLVLGELI</sequence>